<accession>A0A917QQ47</accession>
<dbReference type="EMBL" id="BMMW01000004">
    <property type="protein sequence ID" value="GGK63335.1"/>
    <property type="molecule type" value="Genomic_DNA"/>
</dbReference>
<dbReference type="Proteomes" id="UP000612956">
    <property type="component" value="Unassembled WGS sequence"/>
</dbReference>
<name>A0A917QQ47_9NOCA</name>
<reference evidence="1" key="2">
    <citation type="submission" date="2020-09" db="EMBL/GenBank/DDBJ databases">
        <authorList>
            <person name="Sun Q."/>
            <person name="Zhou Y."/>
        </authorList>
    </citation>
    <scope>NUCLEOTIDE SEQUENCE</scope>
    <source>
        <strain evidence="1">CGMCC 4.7278</strain>
    </source>
</reference>
<proteinExistence type="predicted"/>
<protein>
    <submittedName>
        <fullName evidence="1">Uncharacterized protein</fullName>
    </submittedName>
</protein>
<gene>
    <name evidence="1" type="ORF">GCM10011591_39510</name>
</gene>
<evidence type="ECO:0000313" key="1">
    <source>
        <dbReference type="EMBL" id="GGK63335.1"/>
    </source>
</evidence>
<comment type="caution">
    <text evidence="1">The sequence shown here is derived from an EMBL/GenBank/DDBJ whole genome shotgun (WGS) entry which is preliminary data.</text>
</comment>
<organism evidence="1 2">
    <name type="scientific">Nocardia camponoti</name>
    <dbReference type="NCBI Taxonomy" id="1616106"/>
    <lineage>
        <taxon>Bacteria</taxon>
        <taxon>Bacillati</taxon>
        <taxon>Actinomycetota</taxon>
        <taxon>Actinomycetes</taxon>
        <taxon>Mycobacteriales</taxon>
        <taxon>Nocardiaceae</taxon>
        <taxon>Nocardia</taxon>
    </lineage>
</organism>
<dbReference type="RefSeq" id="WP_188830519.1">
    <property type="nucleotide sequence ID" value="NZ_BMMW01000004.1"/>
</dbReference>
<sequence>MLADLADTGEVAKRKERDSVVDADLVGQLVAQARDSGLQLTGECGLLAQLSKAGRRVRP</sequence>
<dbReference type="AlphaFoldDB" id="A0A917QQ47"/>
<evidence type="ECO:0000313" key="2">
    <source>
        <dbReference type="Proteomes" id="UP000612956"/>
    </source>
</evidence>
<keyword evidence="2" id="KW-1185">Reference proteome</keyword>
<reference evidence="1" key="1">
    <citation type="journal article" date="2014" name="Int. J. Syst. Evol. Microbiol.">
        <title>Complete genome sequence of Corynebacterium casei LMG S-19264T (=DSM 44701T), isolated from a smear-ripened cheese.</title>
        <authorList>
            <consortium name="US DOE Joint Genome Institute (JGI-PGF)"/>
            <person name="Walter F."/>
            <person name="Albersmeier A."/>
            <person name="Kalinowski J."/>
            <person name="Ruckert C."/>
        </authorList>
    </citation>
    <scope>NUCLEOTIDE SEQUENCE</scope>
    <source>
        <strain evidence="1">CGMCC 4.7278</strain>
    </source>
</reference>